<reference evidence="3" key="2">
    <citation type="submission" date="2020-08" db="EMBL/GenBank/DDBJ databases">
        <title>Draft Genome Sequence of Cumin Blight Pathogen Alternaria burnsii.</title>
        <authorList>
            <person name="Feng Z."/>
        </authorList>
    </citation>
    <scope>NUCLEOTIDE SEQUENCE</scope>
    <source>
        <strain evidence="3">CBS107.38</strain>
    </source>
</reference>
<dbReference type="PANTHER" id="PTHR24359:SF1">
    <property type="entry name" value="INHIBITOR OF NUCLEAR FACTOR KAPPA-B KINASE EPSILON SUBUNIT HOMOLOG 1-RELATED"/>
    <property type="match status" value="1"/>
</dbReference>
<dbReference type="PANTHER" id="PTHR24359">
    <property type="entry name" value="SERINE/THREONINE-PROTEIN KINASE SBK1"/>
    <property type="match status" value="1"/>
</dbReference>
<dbReference type="Pfam" id="PF00069">
    <property type="entry name" value="Pkinase"/>
    <property type="match status" value="1"/>
</dbReference>
<organism evidence="3 4">
    <name type="scientific">Alternaria burnsii</name>
    <dbReference type="NCBI Taxonomy" id="1187904"/>
    <lineage>
        <taxon>Eukaryota</taxon>
        <taxon>Fungi</taxon>
        <taxon>Dikarya</taxon>
        <taxon>Ascomycota</taxon>
        <taxon>Pezizomycotina</taxon>
        <taxon>Dothideomycetes</taxon>
        <taxon>Pleosporomycetidae</taxon>
        <taxon>Pleosporales</taxon>
        <taxon>Pleosporineae</taxon>
        <taxon>Pleosporaceae</taxon>
        <taxon>Alternaria</taxon>
        <taxon>Alternaria sect. Alternaria</taxon>
    </lineage>
</organism>
<accession>A0A8H7B1W9</accession>
<dbReference type="PROSITE" id="PS50011">
    <property type="entry name" value="PROTEIN_KINASE_DOM"/>
    <property type="match status" value="1"/>
</dbReference>
<dbReference type="InterPro" id="IPR000719">
    <property type="entry name" value="Prot_kinase_dom"/>
</dbReference>
<dbReference type="InterPro" id="IPR011009">
    <property type="entry name" value="Kinase-like_dom_sf"/>
</dbReference>
<dbReference type="EMBL" id="JAAABM010000013">
    <property type="protein sequence ID" value="KAF7673407.1"/>
    <property type="molecule type" value="Genomic_DNA"/>
</dbReference>
<dbReference type="SMART" id="SM00220">
    <property type="entry name" value="S_TKc"/>
    <property type="match status" value="1"/>
</dbReference>
<protein>
    <recommendedName>
        <fullName evidence="2">Protein kinase domain-containing protein</fullName>
    </recommendedName>
</protein>
<dbReference type="AlphaFoldDB" id="A0A8H7B1W9"/>
<dbReference type="Proteomes" id="UP000596902">
    <property type="component" value="Unassembled WGS sequence"/>
</dbReference>
<feature type="domain" description="Protein kinase" evidence="2">
    <location>
        <begin position="186"/>
        <end position="547"/>
    </location>
</feature>
<keyword evidence="4" id="KW-1185">Reference proteome</keyword>
<feature type="compositionally biased region" description="Low complexity" evidence="1">
    <location>
        <begin position="1"/>
        <end position="25"/>
    </location>
</feature>
<proteinExistence type="predicted"/>
<dbReference type="SUPFAM" id="SSF56112">
    <property type="entry name" value="Protein kinase-like (PK-like)"/>
    <property type="match status" value="1"/>
</dbReference>
<comment type="caution">
    <text evidence="3">The sequence shown here is derived from an EMBL/GenBank/DDBJ whole genome shotgun (WGS) entry which is preliminary data.</text>
</comment>
<dbReference type="GO" id="GO:0005524">
    <property type="term" value="F:ATP binding"/>
    <property type="evidence" value="ECO:0007669"/>
    <property type="project" value="InterPro"/>
</dbReference>
<feature type="compositionally biased region" description="Basic and acidic residues" evidence="1">
    <location>
        <begin position="577"/>
        <end position="597"/>
    </location>
</feature>
<feature type="region of interest" description="Disordered" evidence="1">
    <location>
        <begin position="577"/>
        <end position="626"/>
    </location>
</feature>
<feature type="region of interest" description="Disordered" evidence="1">
    <location>
        <begin position="1"/>
        <end position="29"/>
    </location>
</feature>
<gene>
    <name evidence="3" type="ORF">GT037_008730</name>
</gene>
<sequence length="791" mass="89354">MTAQRSPSLPRSSTSSSQPRDTQQQHLSGRISASIKSTIVGVPDSETQICRFLPKGDLTTILSEQALRTYLKELLSESTDEVVENALHRIIGDPECNEPSRRALLALFLYHQRSGLLHHFKDWLLAPQHDFPSDEWLPFDQDRLDRTTLPPRCHEYIKDYQYIFIPSTIREDMHQTFHSKERLPYIGPPLASIDGSSGTVFTRKVAPGHWEEKRKNGSYAPADTTKPTVLAFKVFSGGHTGQEAETNFEIERNMLEDLRNGNYKHKMILLDSGSFVIRDETRIIQHCLIFERATCTLEEFLTDEKRGLKSWTSSLLLTNLVGLVQALACLHDNLDTLHLDIKPDNILVFDRPPIQLEDGTLQEAKFEWKISDFGLARKRHAKERTGPLYDRNRSASQSASLYATRPAGRFQAPEVQRRGSSKASRGSDVWSMGCVILMVLGFLVDTPSRVLRLLNSLQLEIVEGGVTDNLFYVTSDTYEWRSVMIKELYRFDYLDEPDPVIGIIPEARQMEAAVHPEVVKWSNQLFRWCNDKPEQPILKDALGIVFLRVLLIEKSQRIGAFYLSKRLADVRDRWKEIEAPSEPQNEHPEPRSLHSLEPDDDNGVTTPPHGSDNQGGSPVPSPIVEEPQPVALDHSRLCSAITQTGSASPKGFRQVIKEELIRDISQVREPCPLLSCQSHPINVAIRHKSYDALEELLIKANSGDLIIPCSGCGDRTPLEEACERPGDPKALKYFKLYKSEFGVTREFYDGHKSNMTKPAKEALRKLLQAPGQQQTDGSVIRRILTGRSNGS</sequence>
<evidence type="ECO:0000313" key="4">
    <source>
        <dbReference type="Proteomes" id="UP000596902"/>
    </source>
</evidence>
<dbReference type="OrthoDB" id="5986190at2759"/>
<evidence type="ECO:0000313" key="3">
    <source>
        <dbReference type="EMBL" id="KAF7673407.1"/>
    </source>
</evidence>
<dbReference type="Gene3D" id="1.10.510.10">
    <property type="entry name" value="Transferase(Phosphotransferase) domain 1"/>
    <property type="match status" value="1"/>
</dbReference>
<dbReference type="RefSeq" id="XP_038783742.1">
    <property type="nucleotide sequence ID" value="XM_038933777.1"/>
</dbReference>
<name>A0A8H7B1W9_9PLEO</name>
<evidence type="ECO:0000259" key="2">
    <source>
        <dbReference type="PROSITE" id="PS50011"/>
    </source>
</evidence>
<dbReference type="GO" id="GO:0004674">
    <property type="term" value="F:protein serine/threonine kinase activity"/>
    <property type="evidence" value="ECO:0007669"/>
    <property type="project" value="TreeGrafter"/>
</dbReference>
<evidence type="ECO:0000256" key="1">
    <source>
        <dbReference type="SAM" id="MobiDB-lite"/>
    </source>
</evidence>
<reference evidence="3" key="1">
    <citation type="submission" date="2020-01" db="EMBL/GenBank/DDBJ databases">
        <authorList>
            <person name="Feng Z.H.Z."/>
        </authorList>
    </citation>
    <scope>NUCLEOTIDE SEQUENCE</scope>
    <source>
        <strain evidence="3">CBS107.38</strain>
    </source>
</reference>
<dbReference type="GeneID" id="62206955"/>